<keyword evidence="4" id="KW-0472">Membrane</keyword>
<feature type="domain" description="Azaphilone pigments biosynthesis cluster protein L N-terminal" evidence="5">
    <location>
        <begin position="2"/>
        <end position="60"/>
    </location>
</feature>
<evidence type="ECO:0000256" key="4">
    <source>
        <dbReference type="SAM" id="Phobius"/>
    </source>
</evidence>
<dbReference type="InterPro" id="IPR031348">
    <property type="entry name" value="PigL_N"/>
</dbReference>
<feature type="repeat" description="ANK" evidence="3">
    <location>
        <begin position="529"/>
        <end position="561"/>
    </location>
</feature>
<keyword evidence="1" id="KW-0677">Repeat</keyword>
<feature type="repeat" description="ANK" evidence="3">
    <location>
        <begin position="496"/>
        <end position="528"/>
    </location>
</feature>
<evidence type="ECO:0000259" key="5">
    <source>
        <dbReference type="Pfam" id="PF17111"/>
    </source>
</evidence>
<feature type="repeat" description="ANK" evidence="3">
    <location>
        <begin position="602"/>
        <end position="634"/>
    </location>
</feature>
<dbReference type="Pfam" id="PF17111">
    <property type="entry name" value="PigL_N"/>
    <property type="match status" value="1"/>
</dbReference>
<gene>
    <name evidence="6" type="ORF">H072_11240</name>
</gene>
<keyword evidence="4" id="KW-1133">Transmembrane helix</keyword>
<protein>
    <recommendedName>
        <fullName evidence="5">Azaphilone pigments biosynthesis cluster protein L N-terminal domain-containing protein</fullName>
    </recommendedName>
</protein>
<dbReference type="PROSITE" id="PS50297">
    <property type="entry name" value="ANK_REP_REGION"/>
    <property type="match status" value="3"/>
</dbReference>
<organism evidence="6 7">
    <name type="scientific">Dactylellina haptotyla (strain CBS 200.50)</name>
    <name type="common">Nematode-trapping fungus</name>
    <name type="synonym">Monacrosporium haptotylum</name>
    <dbReference type="NCBI Taxonomy" id="1284197"/>
    <lineage>
        <taxon>Eukaryota</taxon>
        <taxon>Fungi</taxon>
        <taxon>Dikarya</taxon>
        <taxon>Ascomycota</taxon>
        <taxon>Pezizomycotina</taxon>
        <taxon>Orbiliomycetes</taxon>
        <taxon>Orbiliales</taxon>
        <taxon>Orbiliaceae</taxon>
        <taxon>Dactylellina</taxon>
    </lineage>
</organism>
<evidence type="ECO:0000256" key="1">
    <source>
        <dbReference type="ARBA" id="ARBA00022737"/>
    </source>
</evidence>
<dbReference type="OrthoDB" id="341259at2759"/>
<evidence type="ECO:0000313" key="7">
    <source>
        <dbReference type="Proteomes" id="UP000015100"/>
    </source>
</evidence>
<dbReference type="OMA" id="YIEQEEF"/>
<dbReference type="STRING" id="1284197.S8A2L5"/>
<name>S8A2L5_DACHA</name>
<dbReference type="PANTHER" id="PTHR24173">
    <property type="entry name" value="ANKYRIN REPEAT CONTAINING"/>
    <property type="match status" value="1"/>
</dbReference>
<dbReference type="AlphaFoldDB" id="S8A2L5"/>
<evidence type="ECO:0000256" key="2">
    <source>
        <dbReference type="ARBA" id="ARBA00023043"/>
    </source>
</evidence>
<dbReference type="InterPro" id="IPR002110">
    <property type="entry name" value="Ankyrin_rpt"/>
</dbReference>
<accession>S8A2L5</accession>
<sequence>MADPLSITASILAVTGAAAACTKTINFIIQTSRKAPAEVQSLNNELSELQILLSRVEDADRTIQQTKASVAAATRSNDPTLRWDDDLLKILDKARNRIASLNRLLDEVAAAQITGKIKLARIWFVRRDDIVAFKEDMRQLRTDLLLLLSAHILNSSSRIELSVTGISLQTASTEQSNNALVQETDFLRHSQSRIQASVDQLRQPTDEIAEKQTQILQGVQDLVETFRSSSAPKVTDFGPRKSHPTSGNLDTYFKVTAETVGCSQYCICTCHHRSSIATPGVLRHIIGFLFIGYVGSPVFKTKKCSQKSCKGQGRSSVHVTYYFPSWWMNRVLIGAADVSNQGISNARITYQARVQLATETILWAAAWGNLDFVKLLLQNRQARPDDMDIEDDVSALHLAVVNNRVEMCRFLLHWGADPNLSSIYGVTPAKAACALALGHKNPSQEINSIAELFDIHEYIEQEEFTHIHKVVLNLALGNLDDQLQSDTSLIDVPDASGRTPLWWAASRGDAEKLKILIQHGADFDFPDHRSRAPLHITCESGHSECVDLLLAAGANHTARDRTGFSPLAVWAWSSYADTEEISLSIGRSLIKAGTDPNVRDNDLVTPLMNAASYNQHLHARFLLENGADPDALNCVGQSALTYAVRNNGHETLRLLHEYGAKHAKSSGNGVSPTHVVHIAAESANLETLEILRTLYAEPLSQLDLDLVGYDDSAPKSAAQMAAERDDAQEFLVAFEEFLSCLRNYKAPSGKTFEENPVDKLHQLSGKNNRASRKQPFKIVSSLPFSHPTLISYGVNIFSAVLYAMPLYRYYI</sequence>
<dbReference type="Proteomes" id="UP000015100">
    <property type="component" value="Unassembled WGS sequence"/>
</dbReference>
<keyword evidence="4" id="KW-0812">Transmembrane</keyword>
<keyword evidence="2 3" id="KW-0040">ANK repeat</keyword>
<dbReference type="EMBL" id="AQGS01001161">
    <property type="protein sequence ID" value="EPS35396.1"/>
    <property type="molecule type" value="Genomic_DNA"/>
</dbReference>
<evidence type="ECO:0000313" key="6">
    <source>
        <dbReference type="EMBL" id="EPS35396.1"/>
    </source>
</evidence>
<reference evidence="6 7" key="1">
    <citation type="journal article" date="2013" name="PLoS Genet.">
        <title>Genomic mechanisms accounting for the adaptation to parasitism in nematode-trapping fungi.</title>
        <authorList>
            <person name="Meerupati T."/>
            <person name="Andersson K.M."/>
            <person name="Friman E."/>
            <person name="Kumar D."/>
            <person name="Tunlid A."/>
            <person name="Ahren D."/>
        </authorList>
    </citation>
    <scope>NUCLEOTIDE SEQUENCE [LARGE SCALE GENOMIC DNA]</scope>
    <source>
        <strain evidence="6 7">CBS 200.50</strain>
    </source>
</reference>
<dbReference type="InterPro" id="IPR036770">
    <property type="entry name" value="Ankyrin_rpt-contain_sf"/>
</dbReference>
<reference evidence="7" key="2">
    <citation type="submission" date="2013-04" db="EMBL/GenBank/DDBJ databases">
        <title>Genomic mechanisms accounting for the adaptation to parasitism in nematode-trapping fungi.</title>
        <authorList>
            <person name="Ahren D.G."/>
        </authorList>
    </citation>
    <scope>NUCLEOTIDE SEQUENCE [LARGE SCALE GENOMIC DNA]</scope>
    <source>
        <strain evidence="7">CBS 200.50</strain>
    </source>
</reference>
<proteinExistence type="predicted"/>
<feature type="repeat" description="ANK" evidence="3">
    <location>
        <begin position="391"/>
        <end position="423"/>
    </location>
</feature>
<dbReference type="PROSITE" id="PS50088">
    <property type="entry name" value="ANK_REPEAT"/>
    <property type="match status" value="4"/>
</dbReference>
<comment type="caution">
    <text evidence="6">The sequence shown here is derived from an EMBL/GenBank/DDBJ whole genome shotgun (WGS) entry which is preliminary data.</text>
</comment>
<dbReference type="HOGENOM" id="CLU_010556_0_0_1"/>
<dbReference type="Gene3D" id="1.25.40.20">
    <property type="entry name" value="Ankyrin repeat-containing domain"/>
    <property type="match status" value="3"/>
</dbReference>
<dbReference type="Pfam" id="PF12796">
    <property type="entry name" value="Ank_2"/>
    <property type="match status" value="3"/>
</dbReference>
<feature type="transmembrane region" description="Helical" evidence="4">
    <location>
        <begin position="789"/>
        <end position="810"/>
    </location>
</feature>
<dbReference type="SMART" id="SM00248">
    <property type="entry name" value="ANK"/>
    <property type="match status" value="6"/>
</dbReference>
<keyword evidence="7" id="KW-1185">Reference proteome</keyword>
<dbReference type="PANTHER" id="PTHR24173:SF74">
    <property type="entry name" value="ANKYRIN REPEAT DOMAIN-CONTAINING PROTEIN 16"/>
    <property type="match status" value="1"/>
</dbReference>
<dbReference type="eggNOG" id="KOG4177">
    <property type="taxonomic scope" value="Eukaryota"/>
</dbReference>
<dbReference type="SUPFAM" id="SSF48403">
    <property type="entry name" value="Ankyrin repeat"/>
    <property type="match status" value="1"/>
</dbReference>
<evidence type="ECO:0000256" key="3">
    <source>
        <dbReference type="PROSITE-ProRule" id="PRU00023"/>
    </source>
</evidence>